<dbReference type="Pfam" id="PF05175">
    <property type="entry name" value="MTS"/>
    <property type="match status" value="1"/>
</dbReference>
<feature type="domain" description="Methyltransferase small" evidence="1">
    <location>
        <begin position="28"/>
        <end position="165"/>
    </location>
</feature>
<dbReference type="PANTHER" id="PTHR47739">
    <property type="entry name" value="TRNA1(VAL) (ADENINE(37)-N6)-METHYLTRANSFERASE"/>
    <property type="match status" value="1"/>
</dbReference>
<evidence type="ECO:0000313" key="3">
    <source>
        <dbReference type="Proteomes" id="UP000449710"/>
    </source>
</evidence>
<dbReference type="GO" id="GO:0008168">
    <property type="term" value="F:methyltransferase activity"/>
    <property type="evidence" value="ECO:0007669"/>
    <property type="project" value="InterPro"/>
</dbReference>
<comment type="caution">
    <text evidence="2">The sequence shown here is derived from an EMBL/GenBank/DDBJ whole genome shotgun (WGS) entry which is preliminary data.</text>
</comment>
<dbReference type="AlphaFoldDB" id="A0AA44BEM2"/>
<evidence type="ECO:0000259" key="1">
    <source>
        <dbReference type="Pfam" id="PF05175"/>
    </source>
</evidence>
<protein>
    <submittedName>
        <fullName evidence="2">tRNA1(Val) (Adenine(37)-N6)-methyltransferase</fullName>
    </submittedName>
</protein>
<proteinExistence type="predicted"/>
<dbReference type="EMBL" id="SUMG01000016">
    <property type="protein sequence ID" value="NBG89082.1"/>
    <property type="molecule type" value="Genomic_DNA"/>
</dbReference>
<dbReference type="RefSeq" id="WP_160722387.1">
    <property type="nucleotide sequence ID" value="NZ_SUMG01000016.1"/>
</dbReference>
<dbReference type="InterPro" id="IPR050210">
    <property type="entry name" value="tRNA_Adenine-N(6)_MTase"/>
</dbReference>
<dbReference type="Proteomes" id="UP000449710">
    <property type="component" value="Unassembled WGS sequence"/>
</dbReference>
<evidence type="ECO:0000313" key="2">
    <source>
        <dbReference type="EMBL" id="NBG89082.1"/>
    </source>
</evidence>
<accession>A0AA44BEM2</accession>
<reference evidence="2 3" key="1">
    <citation type="submission" date="2019-04" db="EMBL/GenBank/DDBJ databases">
        <title>Isachenkonia alkalipeptolytica gen. nov. sp. nov. a new anaerobic, alkiliphilic organothrophic bacterium capable to reduce synthesized ferrihydrite isolated from a soda lake.</title>
        <authorList>
            <person name="Toshchakov S.V."/>
            <person name="Zavarzina D.G."/>
            <person name="Zhilina T.N."/>
            <person name="Kostrikina N.A."/>
            <person name="Kublanov I.V."/>
        </authorList>
    </citation>
    <scope>NUCLEOTIDE SEQUENCE [LARGE SCALE GENOMIC DNA]</scope>
    <source>
        <strain evidence="2 3">Z-1701</strain>
    </source>
</reference>
<organism evidence="2 3">
    <name type="scientific">Isachenkonia alkalipeptolytica</name>
    <dbReference type="NCBI Taxonomy" id="2565777"/>
    <lineage>
        <taxon>Bacteria</taxon>
        <taxon>Bacillati</taxon>
        <taxon>Bacillota</taxon>
        <taxon>Clostridia</taxon>
        <taxon>Eubacteriales</taxon>
        <taxon>Clostridiaceae</taxon>
        <taxon>Isachenkonia</taxon>
    </lineage>
</organism>
<gene>
    <name evidence="2" type="ORF">ISALK_11335</name>
</gene>
<name>A0AA44BEM2_9CLOT</name>
<dbReference type="SUPFAM" id="SSF53335">
    <property type="entry name" value="S-adenosyl-L-methionine-dependent methyltransferases"/>
    <property type="match status" value="1"/>
</dbReference>
<sequence>MERIDDLQLKGLKIIQNPKGFCFGIDAVLLANHVRLKPGDRVVDLGTGTGIIPLLLAGKSRTSTFQGLELQESVVDMAQRSVALNQLEDRIEILQGDLKAPERVFPKSVYDVVTANPPYMHREGLVNPKDAKAISRHEVACDLEDVVKGAATLLRTHGRFYMVHRPNRLVDILFFMRSHGLEPKGLTMIQPKTGKAPNLLIVEGRKGAGKELKIKPPLIIYEESGAYTKETLALYNQQNLEG</sequence>
<dbReference type="Gene3D" id="3.40.50.150">
    <property type="entry name" value="Vaccinia Virus protein VP39"/>
    <property type="match status" value="1"/>
</dbReference>
<keyword evidence="3" id="KW-1185">Reference proteome</keyword>
<dbReference type="CDD" id="cd02440">
    <property type="entry name" value="AdoMet_MTases"/>
    <property type="match status" value="1"/>
</dbReference>
<dbReference type="InterPro" id="IPR007848">
    <property type="entry name" value="Small_mtfrase_dom"/>
</dbReference>
<dbReference type="InterPro" id="IPR029063">
    <property type="entry name" value="SAM-dependent_MTases_sf"/>
</dbReference>
<dbReference type="PANTHER" id="PTHR47739:SF1">
    <property type="entry name" value="TRNA1(VAL) (ADENINE(37)-N6)-METHYLTRANSFERASE"/>
    <property type="match status" value="1"/>
</dbReference>